<sequence length="387" mass="43041">MLAHMNTYANQDLFTLYRQAFKVYHSNRSQWSRLPSTFGSVQAHRHGVSCIHAQETTKGILRIYTGGWDGQVNMWLKQACGEFELVSSFKGLECPIESIKIKGGYLVAGCRKPPNRMDRRSTSTLMSWPLHSTCVQPHINLPPLLNSPPNQGSYNYMDNIPLLDSTSAVSCLDHDGANLIIAGYKSHIIVYDLHDIRPLAQVTCVDMRICGIHWLSTVSNHIITTCETGTITVWTIHISPDGPIHLESVSSTSTKSDMVTSHVNVDPNGIVTIMCGYKDGNVCRWESNLSTWTTMNQTVDWLPLNAFEAPHTTCDWVSCIHASFFNDLVFTGSWDCKIRVWDRITGSLLGVIQSNDQSAVLSLGVVGQTLIAGCYNGKLLSWDFNSV</sequence>
<dbReference type="EMBL" id="DS022313">
    <property type="protein sequence ID" value="OAJ44793.1"/>
    <property type="molecule type" value="Genomic_DNA"/>
</dbReference>
<evidence type="ECO:0000313" key="3">
    <source>
        <dbReference type="EMBL" id="OAJ44793.1"/>
    </source>
</evidence>
<accession>A0A177WXG8</accession>
<dbReference type="Proteomes" id="UP000077115">
    <property type="component" value="Unassembled WGS sequence"/>
</dbReference>
<name>A0A177WXG8_BATDL</name>
<dbReference type="AlphaFoldDB" id="A0A177WXG8"/>
<dbReference type="InterPro" id="IPR001680">
    <property type="entry name" value="WD40_rpt"/>
</dbReference>
<keyword evidence="2" id="KW-0677">Repeat</keyword>
<organism evidence="3 4">
    <name type="scientific">Batrachochytrium dendrobatidis (strain JEL423)</name>
    <dbReference type="NCBI Taxonomy" id="403673"/>
    <lineage>
        <taxon>Eukaryota</taxon>
        <taxon>Fungi</taxon>
        <taxon>Fungi incertae sedis</taxon>
        <taxon>Chytridiomycota</taxon>
        <taxon>Chytridiomycota incertae sedis</taxon>
        <taxon>Chytridiomycetes</taxon>
        <taxon>Rhizophydiales</taxon>
        <taxon>Rhizophydiales incertae sedis</taxon>
        <taxon>Batrachochytrium</taxon>
    </lineage>
</organism>
<reference evidence="3 4" key="2">
    <citation type="submission" date="2016-05" db="EMBL/GenBank/DDBJ databases">
        <title>Lineage-specific infection strategies underlie the spectrum of fungal disease in amphibians.</title>
        <authorList>
            <person name="Cuomo C.A."/>
            <person name="Farrer R.A."/>
            <person name="James T."/>
            <person name="Longcore J."/>
            <person name="Birren B."/>
        </authorList>
    </citation>
    <scope>NUCLEOTIDE SEQUENCE [LARGE SCALE GENOMIC DNA]</scope>
    <source>
        <strain evidence="3 4">JEL423</strain>
    </source>
</reference>
<protein>
    <submittedName>
        <fullName evidence="3">Uncharacterized protein</fullName>
    </submittedName>
</protein>
<dbReference type="Gene3D" id="2.130.10.10">
    <property type="entry name" value="YVTN repeat-like/Quinoprotein amine dehydrogenase"/>
    <property type="match status" value="2"/>
</dbReference>
<dbReference type="Pfam" id="PF00400">
    <property type="entry name" value="WD40"/>
    <property type="match status" value="2"/>
</dbReference>
<evidence type="ECO:0000313" key="4">
    <source>
        <dbReference type="Proteomes" id="UP000077115"/>
    </source>
</evidence>
<keyword evidence="1" id="KW-0853">WD repeat</keyword>
<dbReference type="InterPro" id="IPR036322">
    <property type="entry name" value="WD40_repeat_dom_sf"/>
</dbReference>
<evidence type="ECO:0000256" key="1">
    <source>
        <dbReference type="ARBA" id="ARBA00022574"/>
    </source>
</evidence>
<dbReference type="SUPFAM" id="SSF50978">
    <property type="entry name" value="WD40 repeat-like"/>
    <property type="match status" value="1"/>
</dbReference>
<dbReference type="SMART" id="SM00320">
    <property type="entry name" value="WD40"/>
    <property type="match status" value="6"/>
</dbReference>
<dbReference type="InterPro" id="IPR015943">
    <property type="entry name" value="WD40/YVTN_repeat-like_dom_sf"/>
</dbReference>
<reference evidence="3 4" key="1">
    <citation type="submission" date="2006-10" db="EMBL/GenBank/DDBJ databases">
        <title>The Genome Sequence of Batrachochytrium dendrobatidis JEL423.</title>
        <authorList>
            <consortium name="The Broad Institute Genome Sequencing Platform"/>
            <person name="Birren B."/>
            <person name="Lander E."/>
            <person name="Galagan J."/>
            <person name="Cuomo C."/>
            <person name="Devon K."/>
            <person name="Jaffe D."/>
            <person name="Butler J."/>
            <person name="Alvarez P."/>
            <person name="Gnerre S."/>
            <person name="Grabherr M."/>
            <person name="Kleber M."/>
            <person name="Mauceli E."/>
            <person name="Brockman W."/>
            <person name="Young S."/>
            <person name="LaButti K."/>
            <person name="Sykes S."/>
            <person name="DeCaprio D."/>
            <person name="Crawford M."/>
            <person name="Koehrsen M."/>
            <person name="Engels R."/>
            <person name="Montgomery P."/>
            <person name="Pearson M."/>
            <person name="Howarth C."/>
            <person name="Larson L."/>
            <person name="White J."/>
            <person name="O'Leary S."/>
            <person name="Kodira C."/>
            <person name="Zeng Q."/>
            <person name="Yandava C."/>
            <person name="Alvarado L."/>
            <person name="Longcore J."/>
            <person name="James T."/>
        </authorList>
    </citation>
    <scope>NUCLEOTIDE SEQUENCE [LARGE SCALE GENOMIC DNA]</scope>
    <source>
        <strain evidence="3 4">JEL423</strain>
    </source>
</reference>
<evidence type="ECO:0000256" key="2">
    <source>
        <dbReference type="ARBA" id="ARBA00022737"/>
    </source>
</evidence>
<dbReference type="VEuPathDB" id="FungiDB:BDEG_27986"/>
<gene>
    <name evidence="3" type="ORF">BDEG_27986</name>
</gene>
<proteinExistence type="predicted"/>
<dbReference type="PANTHER" id="PTHR10971">
    <property type="entry name" value="MRNA EXPORT FACTOR AND BUB3"/>
    <property type="match status" value="1"/>
</dbReference>